<dbReference type="Gene3D" id="3.40.50.1820">
    <property type="entry name" value="alpha/beta hydrolase"/>
    <property type="match status" value="1"/>
</dbReference>
<sequence>MNDSAPRSGPLAPALSRRGFMAVMGGVGGALLVSATGQSALAATTPTPKLPGEYFRKANQVTAGGTVFDNICVRINGDTMRLHVPQTVKPNSGVPVPVVWFYHGSGSDHNALDGGFKSHAAAMVDRGAIAICQTAGGTLYSHPTAVGLQAAGWSYIAGLFKVSGNVLRATSGGGALAIETYATRLIPSIVGMYVVNGTYDIRDAYNAGGDRRNTIVAAFGDDPAAIDAANPARHPASAWAGTKMRIVVAAPSETDQIVPPDTNGLALISRAQPTAAEATVRTHGNGHSTPGFALSDFVATAERWGSRSTADTVKPTVALTSPADGATVAGYVNVTATASDNVGVVDVGVFIGSTRMATLTKQNSTTWGARIYTKSSKTPNGIYTVTARATDAAGNVGVSAPIRVTVKN</sequence>
<dbReference type="Pfam" id="PF17957">
    <property type="entry name" value="Big_7"/>
    <property type="match status" value="1"/>
</dbReference>
<evidence type="ECO:0000313" key="1">
    <source>
        <dbReference type="EMBL" id="WQB69819.1"/>
    </source>
</evidence>
<dbReference type="InterPro" id="IPR029058">
    <property type="entry name" value="AB_hydrolase_fold"/>
</dbReference>
<dbReference type="RefSeq" id="WP_322409945.1">
    <property type="nucleotide sequence ID" value="NZ_CP139779.1"/>
</dbReference>
<dbReference type="Proteomes" id="UP001324533">
    <property type="component" value="Chromosome"/>
</dbReference>
<reference evidence="1 2" key="1">
    <citation type="submission" date="2023-06" db="EMBL/GenBank/DDBJ databases">
        <title>Rock-solubilizing bacteria, Microbacterium invictum, promotes re-establishment of vegetation in rocky wasteland by accelerating rock bio-weathering and reshaping soil bacterial community.</title>
        <authorList>
            <person name="Liu C."/>
        </authorList>
    </citation>
    <scope>NUCLEOTIDE SEQUENCE [LARGE SCALE GENOMIC DNA]</scope>
    <source>
        <strain evidence="1 2">X-18</strain>
    </source>
</reference>
<dbReference type="EMBL" id="CP139779">
    <property type="protein sequence ID" value="WQB69819.1"/>
    <property type="molecule type" value="Genomic_DNA"/>
</dbReference>
<protein>
    <submittedName>
        <fullName evidence="1">Ig-like domain-containing protein</fullName>
    </submittedName>
</protein>
<dbReference type="InterPro" id="IPR006311">
    <property type="entry name" value="TAT_signal"/>
</dbReference>
<dbReference type="Gene3D" id="2.60.40.10">
    <property type="entry name" value="Immunoglobulins"/>
    <property type="match status" value="1"/>
</dbReference>
<accession>A0ABZ0V9A4</accession>
<organism evidence="1 2">
    <name type="scientific">Microbacterium invictum</name>
    <dbReference type="NCBI Taxonomy" id="515415"/>
    <lineage>
        <taxon>Bacteria</taxon>
        <taxon>Bacillati</taxon>
        <taxon>Actinomycetota</taxon>
        <taxon>Actinomycetes</taxon>
        <taxon>Micrococcales</taxon>
        <taxon>Microbacteriaceae</taxon>
        <taxon>Microbacterium</taxon>
    </lineage>
</organism>
<dbReference type="InterPro" id="IPR013783">
    <property type="entry name" value="Ig-like_fold"/>
</dbReference>
<evidence type="ECO:0000313" key="2">
    <source>
        <dbReference type="Proteomes" id="UP001324533"/>
    </source>
</evidence>
<name>A0ABZ0V9A4_9MICO</name>
<keyword evidence="2" id="KW-1185">Reference proteome</keyword>
<proteinExistence type="predicted"/>
<dbReference type="SUPFAM" id="SSF53474">
    <property type="entry name" value="alpha/beta-Hydrolases"/>
    <property type="match status" value="1"/>
</dbReference>
<gene>
    <name evidence="1" type="ORF">T9R20_14120</name>
</gene>
<dbReference type="PROSITE" id="PS51318">
    <property type="entry name" value="TAT"/>
    <property type="match status" value="1"/>
</dbReference>